<dbReference type="Gene3D" id="2.60.120.260">
    <property type="entry name" value="Galactose-binding domain-like"/>
    <property type="match status" value="1"/>
</dbReference>
<gene>
    <name evidence="2" type="ORF">SAMN05421636_101318</name>
</gene>
<dbReference type="STRING" id="641691.SAMN05421636_101318"/>
<keyword evidence="3" id="KW-1185">Reference proteome</keyword>
<dbReference type="Proteomes" id="UP000199109">
    <property type="component" value="Unassembled WGS sequence"/>
</dbReference>
<protein>
    <submittedName>
        <fullName evidence="2">Uncharacterized protein</fullName>
    </submittedName>
</protein>
<organism evidence="2 3">
    <name type="scientific">Pricia antarctica</name>
    <dbReference type="NCBI Taxonomy" id="641691"/>
    <lineage>
        <taxon>Bacteria</taxon>
        <taxon>Pseudomonadati</taxon>
        <taxon>Bacteroidota</taxon>
        <taxon>Flavobacteriia</taxon>
        <taxon>Flavobacteriales</taxon>
        <taxon>Flavobacteriaceae</taxon>
        <taxon>Pricia</taxon>
    </lineage>
</organism>
<sequence>MTLMTACSEDALDKELEDSLDTDKMTPPEDYMADNPSNTNEKDENGKDGLASCQNVSDYIFQEIDGLIKIEFENAEFSDNWKLKTDGTNFSGKGYMVWEGAQQLGQPGNEKTAFTLQIEHPGTYQFLWKSAVKTGDSGSDHNDTWLRFGDADDFYAQKGNSVVYPMDTGKSSNPDGASKDGWFKIYRSGNDLDFKWQAKTFDNNAHDIFVVFENKGLYTMEISARSSGHAIDKFVLFKDIPQEDAIADTTDLSEVRCQ</sequence>
<accession>A0A1G6WHP3</accession>
<feature type="compositionally biased region" description="Acidic residues" evidence="1">
    <location>
        <begin position="10"/>
        <end position="20"/>
    </location>
</feature>
<reference evidence="2 3" key="1">
    <citation type="submission" date="2016-10" db="EMBL/GenBank/DDBJ databases">
        <authorList>
            <person name="de Groot N.N."/>
        </authorList>
    </citation>
    <scope>NUCLEOTIDE SEQUENCE [LARGE SCALE GENOMIC DNA]</scope>
    <source>
        <strain evidence="2 3">DSM 23421</strain>
    </source>
</reference>
<proteinExistence type="predicted"/>
<evidence type="ECO:0000256" key="1">
    <source>
        <dbReference type="SAM" id="MobiDB-lite"/>
    </source>
</evidence>
<dbReference type="AlphaFoldDB" id="A0A1G6WHP3"/>
<evidence type="ECO:0000313" key="3">
    <source>
        <dbReference type="Proteomes" id="UP000199109"/>
    </source>
</evidence>
<feature type="region of interest" description="Disordered" evidence="1">
    <location>
        <begin position="1"/>
        <end position="49"/>
    </location>
</feature>
<dbReference type="EMBL" id="FNAO01000001">
    <property type="protein sequence ID" value="SDD65314.1"/>
    <property type="molecule type" value="Genomic_DNA"/>
</dbReference>
<name>A0A1G6WHP3_9FLAO</name>
<evidence type="ECO:0000313" key="2">
    <source>
        <dbReference type="EMBL" id="SDD65314.1"/>
    </source>
</evidence>